<accession>A0A4V5UVZ6</accession>
<feature type="compositionally biased region" description="Polar residues" evidence="1">
    <location>
        <begin position="46"/>
        <end position="62"/>
    </location>
</feature>
<organism evidence="2 3">
    <name type="scientific">Ilyomonas limi</name>
    <dbReference type="NCBI Taxonomy" id="2575867"/>
    <lineage>
        <taxon>Bacteria</taxon>
        <taxon>Pseudomonadati</taxon>
        <taxon>Bacteroidota</taxon>
        <taxon>Chitinophagia</taxon>
        <taxon>Chitinophagales</taxon>
        <taxon>Chitinophagaceae</taxon>
        <taxon>Ilyomonas</taxon>
    </lineage>
</organism>
<feature type="region of interest" description="Disordered" evidence="1">
    <location>
        <begin position="1"/>
        <end position="24"/>
    </location>
</feature>
<evidence type="ECO:0000313" key="3">
    <source>
        <dbReference type="Proteomes" id="UP000305848"/>
    </source>
</evidence>
<evidence type="ECO:0000256" key="1">
    <source>
        <dbReference type="SAM" id="MobiDB-lite"/>
    </source>
</evidence>
<protein>
    <submittedName>
        <fullName evidence="2">Uncharacterized protein</fullName>
    </submittedName>
</protein>
<name>A0A4V5UVZ6_9BACT</name>
<dbReference type="EMBL" id="SZQL01000005">
    <property type="protein sequence ID" value="TKK69303.1"/>
    <property type="molecule type" value="Genomic_DNA"/>
</dbReference>
<feature type="region of interest" description="Disordered" evidence="1">
    <location>
        <begin position="46"/>
        <end position="67"/>
    </location>
</feature>
<sequence length="83" mass="9500">MEHNTPNKQENSEDENKAGLTPRELILRHMKNPDDRITDEDINNLQLNTDTASEQQSDSKTLSAEEIEKLEQRTVNPLDILGE</sequence>
<proteinExistence type="predicted"/>
<reference evidence="2 3" key="1">
    <citation type="submission" date="2019-05" db="EMBL/GenBank/DDBJ databases">
        <title>Panacibacter sp. strain 17mud1-8 Genome sequencing and assembly.</title>
        <authorList>
            <person name="Chhetri G."/>
        </authorList>
    </citation>
    <scope>NUCLEOTIDE SEQUENCE [LARGE SCALE GENOMIC DNA]</scope>
    <source>
        <strain evidence="2 3">17mud1-8</strain>
    </source>
</reference>
<comment type="caution">
    <text evidence="2">The sequence shown here is derived from an EMBL/GenBank/DDBJ whole genome shotgun (WGS) entry which is preliminary data.</text>
</comment>
<dbReference type="AlphaFoldDB" id="A0A4V5UVZ6"/>
<dbReference type="Proteomes" id="UP000305848">
    <property type="component" value="Unassembled WGS sequence"/>
</dbReference>
<dbReference type="RefSeq" id="WP_137261298.1">
    <property type="nucleotide sequence ID" value="NZ_SZQL01000005.1"/>
</dbReference>
<keyword evidence="3" id="KW-1185">Reference proteome</keyword>
<evidence type="ECO:0000313" key="2">
    <source>
        <dbReference type="EMBL" id="TKK69303.1"/>
    </source>
</evidence>
<feature type="compositionally biased region" description="Basic and acidic residues" evidence="1">
    <location>
        <begin position="1"/>
        <end position="17"/>
    </location>
</feature>
<gene>
    <name evidence="2" type="ORF">FC093_08280</name>
</gene>